<dbReference type="InterPro" id="IPR014721">
    <property type="entry name" value="Ribsml_uS5_D2-typ_fold_subgr"/>
</dbReference>
<dbReference type="RefSeq" id="WP_049218096.1">
    <property type="nucleotide sequence ID" value="NZ_CABGUH010000032.1"/>
</dbReference>
<evidence type="ECO:0000256" key="1">
    <source>
        <dbReference type="SAM" id="Phobius"/>
    </source>
</evidence>
<evidence type="ECO:0000259" key="2">
    <source>
        <dbReference type="Pfam" id="PF05362"/>
    </source>
</evidence>
<protein>
    <recommendedName>
        <fullName evidence="2">Lon proteolytic domain-containing protein</fullName>
    </recommendedName>
</protein>
<dbReference type="Gene3D" id="3.30.230.10">
    <property type="match status" value="1"/>
</dbReference>
<dbReference type="SUPFAM" id="SSF54211">
    <property type="entry name" value="Ribosomal protein S5 domain 2-like"/>
    <property type="match status" value="1"/>
</dbReference>
<dbReference type="GO" id="GO:0030163">
    <property type="term" value="P:protein catabolic process"/>
    <property type="evidence" value="ECO:0007669"/>
    <property type="project" value="InterPro"/>
</dbReference>
<name>A0A2N8PZA0_ENTAV</name>
<dbReference type="GeneID" id="69569182"/>
<dbReference type="InterPro" id="IPR020568">
    <property type="entry name" value="Ribosomal_Su5_D2-typ_SF"/>
</dbReference>
<dbReference type="Proteomes" id="UP000288388">
    <property type="component" value="Unassembled WGS sequence"/>
</dbReference>
<dbReference type="InterPro" id="IPR027065">
    <property type="entry name" value="Lon_Prtase"/>
</dbReference>
<dbReference type="EMBL" id="PDXQ01000001">
    <property type="protein sequence ID" value="TRZ32714.1"/>
    <property type="molecule type" value="Genomic_DNA"/>
</dbReference>
<sequence>MKKFSKYFVIALLSVVVVYFAFFYRIPDLYITKPGPVADAMEMVSVADHTSKSDSEILVTTVKREQGTVFKLIRALIHPYQNLTKESQNYEAVKQDSRDVQRAFMANSKQTAVMEAHRLAEKEKELDFVGIRVMNINRDVQNLNSLRINDVILSINGEAVTPSALALLPQKLRAARTELVVAREGNKQELSIPRITRSGYLLNGVLAVTANESISINSKGFGGPSAGAMLTLSVYQQITGQDLLNGRTVAGTGTIETNGSVGLVGGIPQKVYAAHNSQADIFFVPYLGNEEGTFSTNYFEARKVAEDIQTEMKIVPVGDMADIIEYLELNG</sequence>
<dbReference type="Proteomes" id="UP000316316">
    <property type="component" value="Unassembled WGS sequence"/>
</dbReference>
<reference evidence="3 5" key="2">
    <citation type="submission" date="2018-12" db="EMBL/GenBank/DDBJ databases">
        <title>A novel vanA-carrying plasmid in a clinical isolate of Enterococcus avium.</title>
        <authorList>
            <person name="Bernasconi O.J."/>
            <person name="Luzzaro F."/>
            <person name="Endimiani A."/>
        </authorList>
    </citation>
    <scope>NUCLEOTIDE SEQUENCE [LARGE SCALE GENOMIC DNA]</scope>
    <source>
        <strain evidence="3 5">LC0559/18</strain>
    </source>
</reference>
<dbReference type="PANTHER" id="PTHR10046">
    <property type="entry name" value="ATP DEPENDENT LON PROTEASE FAMILY MEMBER"/>
    <property type="match status" value="1"/>
</dbReference>
<proteinExistence type="predicted"/>
<evidence type="ECO:0000313" key="3">
    <source>
        <dbReference type="EMBL" id="RVU93471.1"/>
    </source>
</evidence>
<dbReference type="GO" id="GO:0004252">
    <property type="term" value="F:serine-type endopeptidase activity"/>
    <property type="evidence" value="ECO:0007669"/>
    <property type="project" value="InterPro"/>
</dbReference>
<organism evidence="4 6">
    <name type="scientific">Enterococcus avium</name>
    <name type="common">Streptococcus avium</name>
    <dbReference type="NCBI Taxonomy" id="33945"/>
    <lineage>
        <taxon>Bacteria</taxon>
        <taxon>Bacillati</taxon>
        <taxon>Bacillota</taxon>
        <taxon>Bacilli</taxon>
        <taxon>Lactobacillales</taxon>
        <taxon>Enterococcaceae</taxon>
        <taxon>Enterococcus</taxon>
    </lineage>
</organism>
<dbReference type="Gene3D" id="2.30.42.10">
    <property type="match status" value="1"/>
</dbReference>
<feature type="transmembrane region" description="Helical" evidence="1">
    <location>
        <begin position="7"/>
        <end position="26"/>
    </location>
</feature>
<dbReference type="InterPro" id="IPR036034">
    <property type="entry name" value="PDZ_sf"/>
</dbReference>
<comment type="caution">
    <text evidence="4">The sequence shown here is derived from an EMBL/GenBank/DDBJ whole genome shotgun (WGS) entry which is preliminary data.</text>
</comment>
<reference evidence="4 6" key="1">
    <citation type="submission" date="2017-10" db="EMBL/GenBank/DDBJ databases">
        <title>FDA dAtabase for Regulatory Grade micrObial Sequences (FDA-ARGOS): Supporting development and validation of Infectious Disease Dx tests.</title>
        <authorList>
            <person name="Campos J."/>
            <person name="Goldberg B."/>
            <person name="Tallon L.J."/>
            <person name="Sadzewicz L."/>
            <person name="Sengamalay N."/>
            <person name="Ott S."/>
            <person name="Godinez A."/>
            <person name="Nagaraj S."/>
            <person name="Vyas G."/>
            <person name="Aluvathingal J."/>
            <person name="Nadendla S."/>
            <person name="Geyer C."/>
            <person name="Nandy P."/>
            <person name="Hobson J."/>
            <person name="Sichtig H."/>
        </authorList>
    </citation>
    <scope>NUCLEOTIDE SEQUENCE [LARGE SCALE GENOMIC DNA]</scope>
    <source>
        <strain evidence="4 6">FDAARGOS_185</strain>
    </source>
</reference>
<accession>A0A2N8PZA0</accession>
<evidence type="ECO:0000313" key="6">
    <source>
        <dbReference type="Proteomes" id="UP000316316"/>
    </source>
</evidence>
<dbReference type="GO" id="GO:0006508">
    <property type="term" value="P:proteolysis"/>
    <property type="evidence" value="ECO:0007669"/>
    <property type="project" value="InterPro"/>
</dbReference>
<dbReference type="InterPro" id="IPR008269">
    <property type="entry name" value="Lon_proteolytic"/>
</dbReference>
<dbReference type="GO" id="GO:0005524">
    <property type="term" value="F:ATP binding"/>
    <property type="evidence" value="ECO:0007669"/>
    <property type="project" value="InterPro"/>
</dbReference>
<evidence type="ECO:0000313" key="5">
    <source>
        <dbReference type="Proteomes" id="UP000288388"/>
    </source>
</evidence>
<keyword evidence="1" id="KW-0812">Transmembrane</keyword>
<gene>
    <name evidence="4" type="ORF">AUF17_00910</name>
    <name evidence="3" type="ORF">EK398_00565</name>
</gene>
<dbReference type="AlphaFoldDB" id="A0A2N8PZA0"/>
<dbReference type="NCBIfam" id="NF041438">
    <property type="entry name" value="SepM_fam_S16"/>
    <property type="match status" value="1"/>
</dbReference>
<keyword evidence="1" id="KW-1133">Transmembrane helix</keyword>
<keyword evidence="1" id="KW-0472">Membrane</keyword>
<dbReference type="Pfam" id="PF05362">
    <property type="entry name" value="Lon_C"/>
    <property type="match status" value="1"/>
</dbReference>
<evidence type="ECO:0000313" key="4">
    <source>
        <dbReference type="EMBL" id="TRZ32714.1"/>
    </source>
</evidence>
<dbReference type="EMBL" id="RYZS01000001">
    <property type="protein sequence ID" value="RVU93471.1"/>
    <property type="molecule type" value="Genomic_DNA"/>
</dbReference>
<feature type="domain" description="Lon proteolytic" evidence="2">
    <location>
        <begin position="223"/>
        <end position="326"/>
    </location>
</feature>
<dbReference type="GO" id="GO:0004176">
    <property type="term" value="F:ATP-dependent peptidase activity"/>
    <property type="evidence" value="ECO:0007669"/>
    <property type="project" value="InterPro"/>
</dbReference>